<comment type="caution">
    <text evidence="5">Lacks conserved residue(s) required for the propagation of feature annotation.</text>
</comment>
<dbReference type="SMART" id="SM00181">
    <property type="entry name" value="EGF"/>
    <property type="match status" value="1"/>
</dbReference>
<dbReference type="Pfam" id="PF07645">
    <property type="entry name" value="EGF_CA"/>
    <property type="match status" value="1"/>
</dbReference>
<dbReference type="AlphaFoldDB" id="A0A314YQY6"/>
<keyword evidence="6" id="KW-1133">Transmembrane helix</keyword>
<comment type="subcellular location">
    <subcellularLocation>
        <location evidence="1">Membrane</location>
        <topology evidence="1">Single-pass membrane protein</topology>
    </subcellularLocation>
</comment>
<proteinExistence type="predicted"/>
<dbReference type="PROSITE" id="PS00010">
    <property type="entry name" value="ASX_HYDROXYL"/>
    <property type="match status" value="1"/>
</dbReference>
<dbReference type="OrthoDB" id="4062651at2759"/>
<protein>
    <recommendedName>
        <fullName evidence="8">EGF-like domain-containing protein</fullName>
    </recommendedName>
</protein>
<dbReference type="STRING" id="2094558.A0A314YQY6"/>
<keyword evidence="3 7" id="KW-0732">Signal</keyword>
<dbReference type="InterPro" id="IPR025287">
    <property type="entry name" value="WAK_GUB"/>
</dbReference>
<evidence type="ECO:0000313" key="10">
    <source>
        <dbReference type="Proteomes" id="UP000250321"/>
    </source>
</evidence>
<evidence type="ECO:0000256" key="3">
    <source>
        <dbReference type="ARBA" id="ARBA00022729"/>
    </source>
</evidence>
<dbReference type="Pfam" id="PF13947">
    <property type="entry name" value="GUB_WAK_bind"/>
    <property type="match status" value="1"/>
</dbReference>
<evidence type="ECO:0000256" key="5">
    <source>
        <dbReference type="PROSITE-ProRule" id="PRU00076"/>
    </source>
</evidence>
<dbReference type="InterPro" id="IPR000152">
    <property type="entry name" value="EGF-type_Asp/Asn_hydroxyl_site"/>
</dbReference>
<dbReference type="Gene3D" id="2.10.25.10">
    <property type="entry name" value="Laminin"/>
    <property type="match status" value="1"/>
</dbReference>
<keyword evidence="6" id="KW-0812">Transmembrane</keyword>
<keyword evidence="2 5" id="KW-0245">EGF-like domain</keyword>
<dbReference type="Proteomes" id="UP000250321">
    <property type="component" value="Unassembled WGS sequence"/>
</dbReference>
<dbReference type="GO" id="GO:0016020">
    <property type="term" value="C:membrane"/>
    <property type="evidence" value="ECO:0007669"/>
    <property type="project" value="UniProtKB-SubCell"/>
</dbReference>
<dbReference type="SMART" id="SM00179">
    <property type="entry name" value="EGF_CA"/>
    <property type="match status" value="1"/>
</dbReference>
<organism evidence="9 10">
    <name type="scientific">Prunus yedoensis var. nudiflora</name>
    <dbReference type="NCBI Taxonomy" id="2094558"/>
    <lineage>
        <taxon>Eukaryota</taxon>
        <taxon>Viridiplantae</taxon>
        <taxon>Streptophyta</taxon>
        <taxon>Embryophyta</taxon>
        <taxon>Tracheophyta</taxon>
        <taxon>Spermatophyta</taxon>
        <taxon>Magnoliopsida</taxon>
        <taxon>eudicotyledons</taxon>
        <taxon>Gunneridae</taxon>
        <taxon>Pentapetalae</taxon>
        <taxon>rosids</taxon>
        <taxon>fabids</taxon>
        <taxon>Rosales</taxon>
        <taxon>Rosaceae</taxon>
        <taxon>Amygdaloideae</taxon>
        <taxon>Amygdaleae</taxon>
        <taxon>Prunus</taxon>
    </lineage>
</organism>
<evidence type="ECO:0000256" key="4">
    <source>
        <dbReference type="ARBA" id="ARBA00023157"/>
    </source>
</evidence>
<feature type="transmembrane region" description="Helical" evidence="6">
    <location>
        <begin position="280"/>
        <end position="305"/>
    </location>
</feature>
<comment type="caution">
    <text evidence="9">The sequence shown here is derived from an EMBL/GenBank/DDBJ whole genome shotgun (WGS) entry which is preliminary data.</text>
</comment>
<dbReference type="PROSITE" id="PS01187">
    <property type="entry name" value="EGF_CA"/>
    <property type="match status" value="1"/>
</dbReference>
<dbReference type="SUPFAM" id="SSF57196">
    <property type="entry name" value="EGF/Laminin"/>
    <property type="match status" value="1"/>
</dbReference>
<dbReference type="PROSITE" id="PS50026">
    <property type="entry name" value="EGF_3"/>
    <property type="match status" value="1"/>
</dbReference>
<dbReference type="GO" id="GO:0005509">
    <property type="term" value="F:calcium ion binding"/>
    <property type="evidence" value="ECO:0007669"/>
    <property type="project" value="InterPro"/>
</dbReference>
<dbReference type="InterPro" id="IPR018097">
    <property type="entry name" value="EGF_Ca-bd_CS"/>
</dbReference>
<dbReference type="GO" id="GO:0030247">
    <property type="term" value="F:polysaccharide binding"/>
    <property type="evidence" value="ECO:0007669"/>
    <property type="project" value="InterPro"/>
</dbReference>
<evidence type="ECO:0000313" key="9">
    <source>
        <dbReference type="EMBL" id="PQQ07381.1"/>
    </source>
</evidence>
<evidence type="ECO:0000256" key="7">
    <source>
        <dbReference type="SAM" id="SignalP"/>
    </source>
</evidence>
<reference evidence="9 10" key="1">
    <citation type="submission" date="2018-02" db="EMBL/GenBank/DDBJ databases">
        <title>Draft genome of wild Prunus yedoensis var. nudiflora.</title>
        <authorList>
            <person name="Baek S."/>
            <person name="Kim J.-H."/>
            <person name="Choi K."/>
            <person name="Kim G.-B."/>
            <person name="Cho A."/>
            <person name="Jang H."/>
            <person name="Shin C.-H."/>
            <person name="Yu H.-J."/>
            <person name="Mun J.-H."/>
        </authorList>
    </citation>
    <scope>NUCLEOTIDE SEQUENCE [LARGE SCALE GENOMIC DNA]</scope>
    <source>
        <strain evidence="10">cv. Jeju island</strain>
        <tissue evidence="9">Leaf</tissue>
    </source>
</reference>
<feature type="signal peptide" evidence="7">
    <location>
        <begin position="1"/>
        <end position="26"/>
    </location>
</feature>
<sequence>MALRGDGRMLVMQVMILMRLVVNATAQARPNCQDKCGNLTIPYPFGMGEGCYLRPEFNITCDQSTQPPSAYWMDGRNRITNFSVADGELQIMLDVAMDCYDDSGEETEDSFSTWLELPPPYSMSHTQNNFTTIGCDTVGIFVGERSGDGGPKKEKVKAGNSVTLCDDVLGDALPDSCSGFGCSQASIPVGLRNISTFLQSLTVGNRSGIYNPWYAKYPCSYAFIVEQDIDECKDSNPCSIGTCINLSGDYSCKCPKGYKNDDKNQKSCIKHNPSNRWKIILLPVISLGVCAGLLVLLIGISWIYWGMHRRKIMKLKEKYFKENGGLLLQQQLAIQRSSMETTKIFTAKNLRRPQTITMKVESLVKEDMERFTKEYYQITKWLP</sequence>
<name>A0A314YQY6_PRUYE</name>
<evidence type="ECO:0000256" key="1">
    <source>
        <dbReference type="ARBA" id="ARBA00004167"/>
    </source>
</evidence>
<dbReference type="InterPro" id="IPR049883">
    <property type="entry name" value="NOTCH1_EGF-like"/>
</dbReference>
<dbReference type="InterPro" id="IPR001881">
    <property type="entry name" value="EGF-like_Ca-bd_dom"/>
</dbReference>
<evidence type="ECO:0000256" key="6">
    <source>
        <dbReference type="SAM" id="Phobius"/>
    </source>
</evidence>
<gene>
    <name evidence="9" type="ORF">Pyn_32129</name>
</gene>
<keyword evidence="10" id="KW-1185">Reference proteome</keyword>
<keyword evidence="6" id="KW-0472">Membrane</keyword>
<dbReference type="FunFam" id="2.10.25.10:FF:000068">
    <property type="entry name" value="Latent transforming growth factor beta binding protein 3"/>
    <property type="match status" value="1"/>
</dbReference>
<dbReference type="PANTHER" id="PTHR33491">
    <property type="entry name" value="OSJNBA0016N04.9 PROTEIN"/>
    <property type="match status" value="1"/>
</dbReference>
<evidence type="ECO:0000259" key="8">
    <source>
        <dbReference type="PROSITE" id="PS50026"/>
    </source>
</evidence>
<dbReference type="InterPro" id="IPR000742">
    <property type="entry name" value="EGF"/>
</dbReference>
<evidence type="ECO:0000256" key="2">
    <source>
        <dbReference type="ARBA" id="ARBA00022536"/>
    </source>
</evidence>
<dbReference type="CDD" id="cd00054">
    <property type="entry name" value="EGF_CA"/>
    <property type="match status" value="1"/>
</dbReference>
<keyword evidence="4" id="KW-1015">Disulfide bond</keyword>
<feature type="chain" id="PRO_5016391657" description="EGF-like domain-containing protein" evidence="7">
    <location>
        <begin position="27"/>
        <end position="383"/>
    </location>
</feature>
<feature type="domain" description="EGF-like" evidence="8">
    <location>
        <begin position="228"/>
        <end position="264"/>
    </location>
</feature>
<dbReference type="EMBL" id="PJQY01000861">
    <property type="protein sequence ID" value="PQQ07381.1"/>
    <property type="molecule type" value="Genomic_DNA"/>
</dbReference>
<accession>A0A314YQY6</accession>